<evidence type="ECO:0000313" key="2">
    <source>
        <dbReference type="Proteomes" id="UP000631421"/>
    </source>
</evidence>
<dbReference type="Proteomes" id="UP000631421">
    <property type="component" value="Unassembled WGS sequence"/>
</dbReference>
<proteinExistence type="predicted"/>
<organism evidence="1 2">
    <name type="scientific">Pseudanabaena cinerea FACHB-1277</name>
    <dbReference type="NCBI Taxonomy" id="2949581"/>
    <lineage>
        <taxon>Bacteria</taxon>
        <taxon>Bacillati</taxon>
        <taxon>Cyanobacteriota</taxon>
        <taxon>Cyanophyceae</taxon>
        <taxon>Pseudanabaenales</taxon>
        <taxon>Pseudanabaenaceae</taxon>
        <taxon>Pseudanabaena</taxon>
        <taxon>Pseudanabaena cinerea</taxon>
    </lineage>
</organism>
<protein>
    <submittedName>
        <fullName evidence="1">Uncharacterized protein</fullName>
    </submittedName>
</protein>
<gene>
    <name evidence="1" type="ORF">H6F44_01440</name>
</gene>
<evidence type="ECO:0000313" key="1">
    <source>
        <dbReference type="EMBL" id="MBD2148796.1"/>
    </source>
</evidence>
<name>A0A926UPC8_9CYAN</name>
<dbReference type="AlphaFoldDB" id="A0A926UPC8"/>
<dbReference type="EMBL" id="JACJPY010000003">
    <property type="protein sequence ID" value="MBD2148796.1"/>
    <property type="molecule type" value="Genomic_DNA"/>
</dbReference>
<keyword evidence="2" id="KW-1185">Reference proteome</keyword>
<reference evidence="1" key="1">
    <citation type="journal article" date="2015" name="ISME J.">
        <title>Draft Genome Sequence of Streptomyces incarnatus NRRL8089, which Produces the Nucleoside Antibiotic Sinefungin.</title>
        <authorList>
            <person name="Oshima K."/>
            <person name="Hattori M."/>
            <person name="Shimizu H."/>
            <person name="Fukuda K."/>
            <person name="Nemoto M."/>
            <person name="Inagaki K."/>
            <person name="Tamura T."/>
        </authorList>
    </citation>
    <scope>NUCLEOTIDE SEQUENCE</scope>
    <source>
        <strain evidence="1">FACHB-1277</strain>
    </source>
</reference>
<comment type="caution">
    <text evidence="1">The sequence shown here is derived from an EMBL/GenBank/DDBJ whole genome shotgun (WGS) entry which is preliminary data.</text>
</comment>
<reference evidence="1" key="2">
    <citation type="submission" date="2020-08" db="EMBL/GenBank/DDBJ databases">
        <authorList>
            <person name="Chen M."/>
            <person name="Teng W."/>
            <person name="Zhao L."/>
            <person name="Hu C."/>
            <person name="Zhou Y."/>
            <person name="Han B."/>
            <person name="Song L."/>
            <person name="Shu W."/>
        </authorList>
    </citation>
    <scope>NUCLEOTIDE SEQUENCE</scope>
    <source>
        <strain evidence="1">FACHB-1277</strain>
    </source>
</reference>
<accession>A0A926UPC8</accession>
<sequence length="48" mass="5767">MGDKLLKKANHLHPFRRRLFFREPTRMDNMNILVLWAIASKWSKQAIS</sequence>